<feature type="region of interest" description="Disordered" evidence="1">
    <location>
        <begin position="50"/>
        <end position="91"/>
    </location>
</feature>
<organism evidence="2 3">
    <name type="scientific">Candidatus Accumulibacter phosphatis</name>
    <dbReference type="NCBI Taxonomy" id="327160"/>
    <lineage>
        <taxon>Bacteria</taxon>
        <taxon>Pseudomonadati</taxon>
        <taxon>Pseudomonadota</taxon>
        <taxon>Betaproteobacteria</taxon>
        <taxon>Candidatus Accumulibacter</taxon>
    </lineage>
</organism>
<accession>A0ABX1TYH7</accession>
<dbReference type="EMBL" id="SPMY01000053">
    <property type="protein sequence ID" value="NMQ29339.1"/>
    <property type="molecule type" value="Genomic_DNA"/>
</dbReference>
<reference evidence="2 3" key="1">
    <citation type="submission" date="2019-03" db="EMBL/GenBank/DDBJ databases">
        <title>Metabolic reconstructions from genomes of highly enriched 'Candidatus Accumulibacter' and 'Candidatus Competibacter' bioreactor populations.</title>
        <authorList>
            <person name="Annavajhala M.K."/>
            <person name="Welles L."/>
            <person name="Abbas B."/>
            <person name="Sorokin D."/>
            <person name="Park H."/>
            <person name="Van Loosdrecht M."/>
            <person name="Chandran K."/>
        </authorList>
    </citation>
    <scope>NUCLEOTIDE SEQUENCE [LARGE SCALE GENOMIC DNA]</scope>
    <source>
        <strain evidence="2 3">SBR_S</strain>
    </source>
</reference>
<sequence>MATSRRKNDTMQRGEIHLGDLIRALGTLHGQEDEHAQAIAGCLGFGLAAPEVQPARPTPTVYDRSRLSAQAKSEAPATPRQAGLAAPPTRAPQIDLPAQTLKSTLNAVAAPPAIDTAEAPSWLTGDYQRLEPAPGVSPPRRTLIAAETARGVFTAALATLRQGDRLDIDQLVRRVVAGRLPPRLPRQHSATLARGCQLLLDFSDSMLPWWEDLRDLARQLVGVLGEDRVAVFDFDSTPEQAGRWLPGKDAEQDWQPWQPEPGRPILAATDFGIQGLPPRSRPDAGWQKLIKDCRAPGCPLIVLVPWSPEYWPTTLGPDAELVHWHPRTSAAMLSRQFGGRQRPTR</sequence>
<dbReference type="RefSeq" id="WP_169067801.1">
    <property type="nucleotide sequence ID" value="NZ_SPMY01000053.1"/>
</dbReference>
<comment type="caution">
    <text evidence="2">The sequence shown here is derived from an EMBL/GenBank/DDBJ whole genome shotgun (WGS) entry which is preliminary data.</text>
</comment>
<evidence type="ECO:0000313" key="3">
    <source>
        <dbReference type="Proteomes" id="UP000749010"/>
    </source>
</evidence>
<evidence type="ECO:0008006" key="4">
    <source>
        <dbReference type="Google" id="ProtNLM"/>
    </source>
</evidence>
<dbReference type="Proteomes" id="UP000749010">
    <property type="component" value="Unassembled WGS sequence"/>
</dbReference>
<evidence type="ECO:0000313" key="2">
    <source>
        <dbReference type="EMBL" id="NMQ29339.1"/>
    </source>
</evidence>
<protein>
    <recommendedName>
        <fullName evidence="4">VWA containing CoxE family protein</fullName>
    </recommendedName>
</protein>
<keyword evidence="3" id="KW-1185">Reference proteome</keyword>
<name>A0ABX1TYH7_9PROT</name>
<gene>
    <name evidence="2" type="ORF">E4Q23_17165</name>
</gene>
<proteinExistence type="predicted"/>
<evidence type="ECO:0000256" key="1">
    <source>
        <dbReference type="SAM" id="MobiDB-lite"/>
    </source>
</evidence>